<feature type="transmembrane region" description="Helical" evidence="2">
    <location>
        <begin position="300"/>
        <end position="317"/>
    </location>
</feature>
<dbReference type="HOGENOM" id="CLU_027246_1_0_1"/>
<dbReference type="EMBL" id="DS566065">
    <property type="status" value="NOT_ANNOTATED_CDS"/>
    <property type="molecule type" value="Genomic_DNA"/>
</dbReference>
<feature type="transmembrane region" description="Helical" evidence="2">
    <location>
        <begin position="163"/>
        <end position="187"/>
    </location>
</feature>
<dbReference type="VEuPathDB" id="FungiDB:KRP23_15127"/>
<feature type="region of interest" description="Disordered" evidence="1">
    <location>
        <begin position="339"/>
        <end position="363"/>
    </location>
</feature>
<reference evidence="3" key="2">
    <citation type="submission" date="2015-06" db="UniProtKB">
        <authorList>
            <consortium name="EnsemblProtists"/>
        </authorList>
    </citation>
    <scope>IDENTIFICATION</scope>
    <source>
        <strain evidence="3">Pr102</strain>
    </source>
</reference>
<dbReference type="AlphaFoldDB" id="H3GX49"/>
<evidence type="ECO:0000313" key="3">
    <source>
        <dbReference type="EnsemblProtists" id="Phyra82140"/>
    </source>
</evidence>
<evidence type="ECO:0000256" key="2">
    <source>
        <dbReference type="SAM" id="Phobius"/>
    </source>
</evidence>
<feature type="transmembrane region" description="Helical" evidence="2">
    <location>
        <begin position="199"/>
        <end position="218"/>
    </location>
</feature>
<proteinExistence type="predicted"/>
<dbReference type="InParanoid" id="H3GX49"/>
<keyword evidence="2" id="KW-0812">Transmembrane</keyword>
<keyword evidence="2" id="KW-0472">Membrane</keyword>
<dbReference type="VEuPathDB" id="FungiDB:KRP22_8873"/>
<dbReference type="VEuPathDB" id="FungiDB:KRP22_8872"/>
<dbReference type="Proteomes" id="UP000005238">
    <property type="component" value="Unassembled WGS sequence"/>
</dbReference>
<organism evidence="3 4">
    <name type="scientific">Phytophthora ramorum</name>
    <name type="common">Sudden oak death agent</name>
    <dbReference type="NCBI Taxonomy" id="164328"/>
    <lineage>
        <taxon>Eukaryota</taxon>
        <taxon>Sar</taxon>
        <taxon>Stramenopiles</taxon>
        <taxon>Oomycota</taxon>
        <taxon>Peronosporomycetes</taxon>
        <taxon>Peronosporales</taxon>
        <taxon>Peronosporaceae</taxon>
        <taxon>Phytophthora</taxon>
    </lineage>
</organism>
<reference evidence="4" key="1">
    <citation type="journal article" date="2006" name="Science">
        <title>Phytophthora genome sequences uncover evolutionary origins and mechanisms of pathogenesis.</title>
        <authorList>
            <person name="Tyler B.M."/>
            <person name="Tripathy S."/>
            <person name="Zhang X."/>
            <person name="Dehal P."/>
            <person name="Jiang R.H."/>
            <person name="Aerts A."/>
            <person name="Arredondo F.D."/>
            <person name="Baxter L."/>
            <person name="Bensasson D."/>
            <person name="Beynon J.L."/>
            <person name="Chapman J."/>
            <person name="Damasceno C.M."/>
            <person name="Dorrance A.E."/>
            <person name="Dou D."/>
            <person name="Dickerman A.W."/>
            <person name="Dubchak I.L."/>
            <person name="Garbelotto M."/>
            <person name="Gijzen M."/>
            <person name="Gordon S.G."/>
            <person name="Govers F."/>
            <person name="Grunwald N.J."/>
            <person name="Huang W."/>
            <person name="Ivors K.L."/>
            <person name="Jones R.W."/>
            <person name="Kamoun S."/>
            <person name="Krampis K."/>
            <person name="Lamour K.H."/>
            <person name="Lee M.K."/>
            <person name="McDonald W.H."/>
            <person name="Medina M."/>
            <person name="Meijer H.J."/>
            <person name="Nordberg E.K."/>
            <person name="Maclean D.J."/>
            <person name="Ospina-Giraldo M.D."/>
            <person name="Morris P.F."/>
            <person name="Phuntumart V."/>
            <person name="Putnam N.H."/>
            <person name="Rash S."/>
            <person name="Rose J.K."/>
            <person name="Sakihama Y."/>
            <person name="Salamov A.A."/>
            <person name="Savidor A."/>
            <person name="Scheuring C.F."/>
            <person name="Smith B.M."/>
            <person name="Sobral B.W."/>
            <person name="Terry A."/>
            <person name="Torto-Alalibo T.A."/>
            <person name="Win J."/>
            <person name="Xu Z."/>
            <person name="Zhang H."/>
            <person name="Grigoriev I.V."/>
            <person name="Rokhsar D.S."/>
            <person name="Boore J.L."/>
        </authorList>
    </citation>
    <scope>NUCLEOTIDE SEQUENCE [LARGE SCALE GENOMIC DNA]</scope>
    <source>
        <strain evidence="4">Pr102</strain>
    </source>
</reference>
<evidence type="ECO:0000313" key="4">
    <source>
        <dbReference type="Proteomes" id="UP000005238"/>
    </source>
</evidence>
<dbReference type="eggNOG" id="ENOG502RRZJ">
    <property type="taxonomic scope" value="Eukaryota"/>
</dbReference>
<keyword evidence="2" id="KW-1133">Transmembrane helix</keyword>
<feature type="transmembrane region" description="Helical" evidence="2">
    <location>
        <begin position="260"/>
        <end position="280"/>
    </location>
</feature>
<name>H3GX49_PHYRM</name>
<dbReference type="VEuPathDB" id="FungiDB:KRP23_15126"/>
<keyword evidence="4" id="KW-1185">Reference proteome</keyword>
<sequence length="487" mass="53271">MAAGCSGCLGPVKICMVKYEMLGHDAIMSATTFKDFAERKADESLYDFSVLQPDNLAVGAQLDANGATCQSGINKFGAMTIAVASSAADILALVKSMNLSIAPQMIREIEIAVEGNAPCESGWNIHGVSRLYILRNMASRVGFSGVTYGRHSQSELYRYADKVALSVLPGVVVMQMLFMGMISLYQVWGYRCQNGRMPVVYLAQITYHLIYNSDLYMIGLGTGTLTIESVVNLTCCFFAFSYAFVNLAKARSGDQQLDRDFRLTWVTMQMVITSGVTTFLMALQTVPLEYLLEVNSQPGGLRYMGLGIIAALSSLAIKRSSSNVKSVVRATRLSVSSRQSLSNTGGAKSGTVTKHSSSVTGSSAPVKDNLDELTSFENNCLGSSFKKLFRDCDDMAYVIYKGKRCTTVEALLLTGYLYYGNHIYQASSVMLLLVARLLPSKMLRTFNVLVLRWRLDKKNGTLSEVISCLWYAASREDHKLAGTTPMA</sequence>
<dbReference type="EnsemblProtists" id="Phyra82140">
    <property type="protein sequence ID" value="Phyra82140"/>
    <property type="gene ID" value="Phyra82140"/>
</dbReference>
<dbReference type="OMA" id="EVISCLW"/>
<accession>H3GX49</accession>
<evidence type="ECO:0000256" key="1">
    <source>
        <dbReference type="SAM" id="MobiDB-lite"/>
    </source>
</evidence>
<feature type="transmembrane region" description="Helical" evidence="2">
    <location>
        <begin position="230"/>
        <end position="248"/>
    </location>
</feature>
<protein>
    <submittedName>
        <fullName evidence="3">Uncharacterized protein</fullName>
    </submittedName>
</protein>